<organism evidence="1 2">
    <name type="scientific">Trypanosoma cruzi</name>
    <dbReference type="NCBI Taxonomy" id="5693"/>
    <lineage>
        <taxon>Eukaryota</taxon>
        <taxon>Discoba</taxon>
        <taxon>Euglenozoa</taxon>
        <taxon>Kinetoplastea</taxon>
        <taxon>Metakinetoplastina</taxon>
        <taxon>Trypanosomatida</taxon>
        <taxon>Trypanosomatidae</taxon>
        <taxon>Trypanosoma</taxon>
        <taxon>Schizotrypanum</taxon>
    </lineage>
</organism>
<comment type="caution">
    <text evidence="1">The sequence shown here is derived from an EMBL/GenBank/DDBJ whole genome shotgun (WGS) entry which is preliminary data.</text>
</comment>
<accession>A0A7J6XRS2</accession>
<protein>
    <submittedName>
        <fullName evidence="1">Uncharacterized protein</fullName>
    </submittedName>
</protein>
<reference evidence="1 2" key="1">
    <citation type="journal article" date="2019" name="Genome Biol. Evol.">
        <title>Nanopore Sequencing Significantly Improves Genome Assembly of the Protozoan Parasite Trypanosoma cruzi.</title>
        <authorList>
            <person name="Diaz-Viraque F."/>
            <person name="Pita S."/>
            <person name="Greif G."/>
            <person name="de Souza R.C.M."/>
            <person name="Iraola G."/>
            <person name="Robello C."/>
        </authorList>
    </citation>
    <scope>NUCLEOTIDE SEQUENCE [LARGE SCALE GENOMIC DNA]</scope>
    <source>
        <strain evidence="1 2">Berenice</strain>
    </source>
</reference>
<dbReference type="VEuPathDB" id="TriTrypDB:ECC02_009958"/>
<proteinExistence type="predicted"/>
<dbReference type="EMBL" id="JABDHM010000148">
    <property type="protein sequence ID" value="KAF5217189.1"/>
    <property type="molecule type" value="Genomic_DNA"/>
</dbReference>
<sequence length="254" mass="28432">MDFGLANDPTQATRITHRNALSPDVTAFCALRISHWQSTPHMDSDHSLISHSVGMDDGIPRLANTPPRRKKPPLPCAKRIGLLLHRCVKPSLPPRPHGWIFAEASYEQLSAISRAAAVTAPKKIWTHEMEQAESAAEAAHEAHTLPHLETAYFEPNVPEKRRNEIKPYAVAPLCFWKPARKDVEPHPARGGDIFTPWRRRTLILWNRLCSALNLAAYAPCLGNRQICSSVIFCGFTCHVTLYCCCCSPHSFASW</sequence>
<dbReference type="Proteomes" id="UP000583944">
    <property type="component" value="Unassembled WGS sequence"/>
</dbReference>
<evidence type="ECO:0000313" key="1">
    <source>
        <dbReference type="EMBL" id="KAF5217189.1"/>
    </source>
</evidence>
<name>A0A7J6XRS2_TRYCR</name>
<gene>
    <name evidence="1" type="ORF">ECC02_009958</name>
</gene>
<evidence type="ECO:0000313" key="2">
    <source>
        <dbReference type="Proteomes" id="UP000583944"/>
    </source>
</evidence>
<dbReference type="AlphaFoldDB" id="A0A7J6XRS2"/>